<sequence length="606" mass="69615">MSTVYNKMAGQLVMVFFITNCVLNSASGQDLQSVAACDSQIYCDGPLLAAMQNARIYEDSKTFVDLKMKASQEIILQAFADLGKRNLTKRDAEDFRNKYFEGPNLEFEDWTPTDWRENPAFLSKIKDSKLRTWGLELHKLWKVLGRKISDDVRVNQSRYSLIYVPEPFIIPGGRFREFYYWDSYWVVKGLLLSEMTRTVKGMIKNFLKFVDEYGLVPNGGRVYYTRRSQPPFLIPMMKLYYDKTKDLAFIRETVDSLEKEYYFWINNRTVDVARNNQTHRVARYAVEIGKPRPESYREDMETARTKTDAGSKAELYSHIASAAESGWDFSSRWMRSGSMSLSDLQTKDVIPVDLNAILCYNERILAEFYGLLGNASKQADFLHKAMTRRHAMNTLFWDDTQGAWFDYDRRAGALRTTFYTSNVFPMYFGCYGNDDGTDKVTMERKVLQYLKNKHVLDMPGGVPTSLINSTQQWDYPNAWPPLQDVTIQALSSSSLQEAKDIARNISQRWILTNWRTWSQPGPAQGHMYEKYDARIEGLPGRGGEYDVQIGFGWTNGVAMTLLEKYGDILHADSDVTSGSWSPATCIRILSLVGILIVTAKLTFHRS</sequence>
<organism evidence="9 10">
    <name type="scientific">Lingula anatina</name>
    <name type="common">Brachiopod</name>
    <name type="synonym">Lingula unguis</name>
    <dbReference type="NCBI Taxonomy" id="7574"/>
    <lineage>
        <taxon>Eukaryota</taxon>
        <taxon>Metazoa</taxon>
        <taxon>Spiralia</taxon>
        <taxon>Lophotrochozoa</taxon>
        <taxon>Brachiopoda</taxon>
        <taxon>Linguliformea</taxon>
        <taxon>Lingulata</taxon>
        <taxon>Lingulida</taxon>
        <taxon>Linguloidea</taxon>
        <taxon>Lingulidae</taxon>
        <taxon>Lingula</taxon>
    </lineage>
</organism>
<dbReference type="FunCoup" id="A0A1S3KH60">
    <property type="interactions" value="265"/>
</dbReference>
<evidence type="ECO:0000256" key="5">
    <source>
        <dbReference type="ARBA" id="ARBA00022801"/>
    </source>
</evidence>
<dbReference type="OrthoDB" id="3542292at2759"/>
<dbReference type="InterPro" id="IPR001661">
    <property type="entry name" value="Glyco_hydro_37"/>
</dbReference>
<dbReference type="RefSeq" id="XP_013421965.1">
    <property type="nucleotide sequence ID" value="XM_013566511.1"/>
</dbReference>
<dbReference type="Proteomes" id="UP000085678">
    <property type="component" value="Unplaced"/>
</dbReference>
<dbReference type="Pfam" id="PF01204">
    <property type="entry name" value="Trehalase"/>
    <property type="match status" value="1"/>
</dbReference>
<dbReference type="GeneID" id="106181943"/>
<dbReference type="Gene3D" id="1.50.10.10">
    <property type="match status" value="1"/>
</dbReference>
<evidence type="ECO:0000256" key="1">
    <source>
        <dbReference type="ARBA" id="ARBA00001576"/>
    </source>
</evidence>
<reference evidence="10" key="1">
    <citation type="submission" date="2025-08" db="UniProtKB">
        <authorList>
            <consortium name="RefSeq"/>
        </authorList>
    </citation>
    <scope>IDENTIFICATION</scope>
    <source>
        <tissue evidence="10">Gonads</tissue>
    </source>
</reference>
<keyword evidence="8" id="KW-0732">Signal</keyword>
<keyword evidence="9" id="KW-1185">Reference proteome</keyword>
<evidence type="ECO:0000256" key="7">
    <source>
        <dbReference type="RuleBase" id="RU361180"/>
    </source>
</evidence>
<evidence type="ECO:0000256" key="4">
    <source>
        <dbReference type="ARBA" id="ARBA00019905"/>
    </source>
</evidence>
<evidence type="ECO:0000313" key="10">
    <source>
        <dbReference type="RefSeq" id="XP_013421965.1"/>
    </source>
</evidence>
<dbReference type="PROSITE" id="PS00928">
    <property type="entry name" value="TREHALASE_2"/>
    <property type="match status" value="1"/>
</dbReference>
<dbReference type="PANTHER" id="PTHR23403">
    <property type="entry name" value="TREHALASE"/>
    <property type="match status" value="1"/>
</dbReference>
<dbReference type="InParanoid" id="A0A1S3KH60"/>
<dbReference type="GO" id="GO:0004555">
    <property type="term" value="F:alpha,alpha-trehalase activity"/>
    <property type="evidence" value="ECO:0007669"/>
    <property type="project" value="UniProtKB-EC"/>
</dbReference>
<keyword evidence="5 7" id="KW-0378">Hydrolase</keyword>
<keyword evidence="6 7" id="KW-0326">Glycosidase</keyword>
<comment type="similarity">
    <text evidence="2 7">Belongs to the glycosyl hydrolase 37 family.</text>
</comment>
<dbReference type="EC" id="3.2.1.28" evidence="3 7"/>
<dbReference type="InterPro" id="IPR018232">
    <property type="entry name" value="Glyco_hydro_37_CS"/>
</dbReference>
<gene>
    <name evidence="10" type="primary">LOC106181943</name>
</gene>
<feature type="signal peptide" evidence="8">
    <location>
        <begin position="1"/>
        <end position="28"/>
    </location>
</feature>
<dbReference type="PANTHER" id="PTHR23403:SF1">
    <property type="entry name" value="TREHALASE"/>
    <property type="match status" value="1"/>
</dbReference>
<dbReference type="GO" id="GO:0005993">
    <property type="term" value="P:trehalose catabolic process"/>
    <property type="evidence" value="ECO:0007669"/>
    <property type="project" value="TreeGrafter"/>
</dbReference>
<name>A0A1S3KH60_LINAN</name>
<protein>
    <recommendedName>
        <fullName evidence="4 7">Trehalase</fullName>
        <ecNumber evidence="3 7">3.2.1.28</ecNumber>
    </recommendedName>
    <alternativeName>
        <fullName evidence="7">Alpha-trehalose glucohydrolase</fullName>
    </alternativeName>
</protein>
<accession>A0A1S3KH60</accession>
<dbReference type="KEGG" id="lak:106181943"/>
<comment type="catalytic activity">
    <reaction evidence="1 7">
        <text>alpha,alpha-trehalose + H2O = alpha-D-glucose + beta-D-glucose</text>
        <dbReference type="Rhea" id="RHEA:32675"/>
        <dbReference type="ChEBI" id="CHEBI:15377"/>
        <dbReference type="ChEBI" id="CHEBI:15903"/>
        <dbReference type="ChEBI" id="CHEBI:16551"/>
        <dbReference type="ChEBI" id="CHEBI:17925"/>
        <dbReference type="EC" id="3.2.1.28"/>
    </reaction>
</comment>
<feature type="chain" id="PRO_5010335509" description="Trehalase" evidence="8">
    <location>
        <begin position="29"/>
        <end position="606"/>
    </location>
</feature>
<evidence type="ECO:0000256" key="3">
    <source>
        <dbReference type="ARBA" id="ARBA00012757"/>
    </source>
</evidence>
<evidence type="ECO:0000313" key="9">
    <source>
        <dbReference type="Proteomes" id="UP000085678"/>
    </source>
</evidence>
<dbReference type="PROSITE" id="PS00927">
    <property type="entry name" value="TREHALASE_1"/>
    <property type="match status" value="1"/>
</dbReference>
<dbReference type="PRINTS" id="PR00744">
    <property type="entry name" value="GLHYDRLASE37"/>
</dbReference>
<dbReference type="InterPro" id="IPR008928">
    <property type="entry name" value="6-hairpin_glycosidase_sf"/>
</dbReference>
<proteinExistence type="inferred from homology"/>
<evidence type="ECO:0000256" key="8">
    <source>
        <dbReference type="SAM" id="SignalP"/>
    </source>
</evidence>
<dbReference type="SUPFAM" id="SSF48208">
    <property type="entry name" value="Six-hairpin glycosidases"/>
    <property type="match status" value="1"/>
</dbReference>
<dbReference type="STRING" id="7574.A0A1S3KH60"/>
<evidence type="ECO:0000256" key="6">
    <source>
        <dbReference type="ARBA" id="ARBA00023295"/>
    </source>
</evidence>
<dbReference type="InterPro" id="IPR012341">
    <property type="entry name" value="6hp_glycosidase-like_sf"/>
</dbReference>
<dbReference type="AlphaFoldDB" id="A0A1S3KH60"/>
<evidence type="ECO:0000256" key="2">
    <source>
        <dbReference type="ARBA" id="ARBA00005615"/>
    </source>
</evidence>